<dbReference type="InterPro" id="IPR023214">
    <property type="entry name" value="HAD_sf"/>
</dbReference>
<dbReference type="GO" id="GO:0006281">
    <property type="term" value="P:DNA repair"/>
    <property type="evidence" value="ECO:0007669"/>
    <property type="project" value="TreeGrafter"/>
</dbReference>
<gene>
    <name evidence="5" type="ORF">GCM10011360_17080</name>
</gene>
<dbReference type="PANTHER" id="PTHR43434:SF1">
    <property type="entry name" value="PHOSPHOGLYCOLATE PHOSPHATASE"/>
    <property type="match status" value="1"/>
</dbReference>
<dbReference type="RefSeq" id="WP_188477228.1">
    <property type="nucleotide sequence ID" value="NZ_BMFJ01000001.1"/>
</dbReference>
<sequence>MELQGLLFDKDGTLFDFGATWNAWAGALIRDLSEGDPELAERIAEAVHFDLFAGAFRPTSPIIAGTNREAAICFARALPHIPVDDLETLLATRAARAPLQPPVPLVPLLDTLAGRGLRLGVMTNDAESVARQHLEKAGVLDRFTFVAGFDSGHGAKPSPAPLLAFAEAEGIEPARVAMIGDSTHDLIAGRAAGMVTVAVLSGPARTAELAPHADVVLPHIGHLPDWLPEAVTSLRG</sequence>
<dbReference type="InterPro" id="IPR036412">
    <property type="entry name" value="HAD-like_sf"/>
</dbReference>
<dbReference type="Gene3D" id="1.10.150.240">
    <property type="entry name" value="Putative phosphatase, domain 2"/>
    <property type="match status" value="1"/>
</dbReference>
<evidence type="ECO:0000256" key="2">
    <source>
        <dbReference type="ARBA" id="ARBA00004818"/>
    </source>
</evidence>
<dbReference type="Pfam" id="PF00702">
    <property type="entry name" value="Hydrolase"/>
    <property type="match status" value="1"/>
</dbReference>
<dbReference type="Gene3D" id="3.40.50.1000">
    <property type="entry name" value="HAD superfamily/HAD-like"/>
    <property type="match status" value="1"/>
</dbReference>
<evidence type="ECO:0000313" key="5">
    <source>
        <dbReference type="EMBL" id="GGE29589.1"/>
    </source>
</evidence>
<dbReference type="SFLD" id="SFLDG01129">
    <property type="entry name" value="C1.5:_HAD__Beta-PGM__Phosphata"/>
    <property type="match status" value="1"/>
</dbReference>
<dbReference type="SUPFAM" id="SSF56784">
    <property type="entry name" value="HAD-like"/>
    <property type="match status" value="1"/>
</dbReference>
<dbReference type="PRINTS" id="PR00413">
    <property type="entry name" value="HADHALOGNASE"/>
</dbReference>
<comment type="similarity">
    <text evidence="3">Belongs to the HAD-like hydrolase superfamily. CbbY/CbbZ/Gph/YieH family.</text>
</comment>
<organism evidence="5 6">
    <name type="scientific">Primorskyibacter flagellatus</name>
    <dbReference type="NCBI Taxonomy" id="1387277"/>
    <lineage>
        <taxon>Bacteria</taxon>
        <taxon>Pseudomonadati</taxon>
        <taxon>Pseudomonadota</taxon>
        <taxon>Alphaproteobacteria</taxon>
        <taxon>Rhodobacterales</taxon>
        <taxon>Roseobacteraceae</taxon>
        <taxon>Primorskyibacter</taxon>
    </lineage>
</organism>
<dbReference type="GO" id="GO:0008967">
    <property type="term" value="F:phosphoglycolate phosphatase activity"/>
    <property type="evidence" value="ECO:0007669"/>
    <property type="project" value="UniProtKB-EC"/>
</dbReference>
<accession>A0A917A751</accession>
<dbReference type="InterPro" id="IPR023198">
    <property type="entry name" value="PGP-like_dom2"/>
</dbReference>
<protein>
    <recommendedName>
        <fullName evidence="4">phosphoglycolate phosphatase</fullName>
        <ecNumber evidence="4">3.1.3.18</ecNumber>
    </recommendedName>
</protein>
<evidence type="ECO:0000256" key="4">
    <source>
        <dbReference type="ARBA" id="ARBA00013078"/>
    </source>
</evidence>
<comment type="pathway">
    <text evidence="2">Organic acid metabolism; glycolate biosynthesis; glycolate from 2-phosphoglycolate: step 1/1.</text>
</comment>
<dbReference type="AlphaFoldDB" id="A0A917A751"/>
<dbReference type="SFLD" id="SFLDS00003">
    <property type="entry name" value="Haloacid_Dehalogenase"/>
    <property type="match status" value="1"/>
</dbReference>
<reference evidence="6" key="1">
    <citation type="journal article" date="2019" name="Int. J. Syst. Evol. Microbiol.">
        <title>The Global Catalogue of Microorganisms (GCM) 10K type strain sequencing project: providing services to taxonomists for standard genome sequencing and annotation.</title>
        <authorList>
            <consortium name="The Broad Institute Genomics Platform"/>
            <consortium name="The Broad Institute Genome Sequencing Center for Infectious Disease"/>
            <person name="Wu L."/>
            <person name="Ma J."/>
        </authorList>
    </citation>
    <scope>NUCLEOTIDE SEQUENCE [LARGE SCALE GENOMIC DNA]</scope>
    <source>
        <strain evidence="6">CGMCC 1.12664</strain>
    </source>
</reference>
<dbReference type="EMBL" id="BMFJ01000001">
    <property type="protein sequence ID" value="GGE29589.1"/>
    <property type="molecule type" value="Genomic_DNA"/>
</dbReference>
<keyword evidence="6" id="KW-1185">Reference proteome</keyword>
<evidence type="ECO:0000313" key="6">
    <source>
        <dbReference type="Proteomes" id="UP000612855"/>
    </source>
</evidence>
<dbReference type="NCBIfam" id="TIGR01549">
    <property type="entry name" value="HAD-SF-IA-v1"/>
    <property type="match status" value="1"/>
</dbReference>
<comment type="caution">
    <text evidence="5">The sequence shown here is derived from an EMBL/GenBank/DDBJ whole genome shotgun (WGS) entry which is preliminary data.</text>
</comment>
<dbReference type="InterPro" id="IPR006439">
    <property type="entry name" value="HAD-SF_hydro_IA"/>
</dbReference>
<proteinExistence type="inferred from homology"/>
<evidence type="ECO:0000256" key="3">
    <source>
        <dbReference type="ARBA" id="ARBA00006171"/>
    </source>
</evidence>
<dbReference type="EC" id="3.1.3.18" evidence="4"/>
<dbReference type="PANTHER" id="PTHR43434">
    <property type="entry name" value="PHOSPHOGLYCOLATE PHOSPHATASE"/>
    <property type="match status" value="1"/>
</dbReference>
<evidence type="ECO:0000256" key="1">
    <source>
        <dbReference type="ARBA" id="ARBA00000830"/>
    </source>
</evidence>
<name>A0A917A751_9RHOB</name>
<comment type="catalytic activity">
    <reaction evidence="1">
        <text>2-phosphoglycolate + H2O = glycolate + phosphate</text>
        <dbReference type="Rhea" id="RHEA:14369"/>
        <dbReference type="ChEBI" id="CHEBI:15377"/>
        <dbReference type="ChEBI" id="CHEBI:29805"/>
        <dbReference type="ChEBI" id="CHEBI:43474"/>
        <dbReference type="ChEBI" id="CHEBI:58033"/>
        <dbReference type="EC" id="3.1.3.18"/>
    </reaction>
</comment>
<dbReference type="Proteomes" id="UP000612855">
    <property type="component" value="Unassembled WGS sequence"/>
</dbReference>
<dbReference type="InterPro" id="IPR050155">
    <property type="entry name" value="HAD-like_hydrolase_sf"/>
</dbReference>